<dbReference type="GO" id="GO:0015276">
    <property type="term" value="F:ligand-gated monoatomic ion channel activity"/>
    <property type="evidence" value="ECO:0007669"/>
    <property type="project" value="InterPro"/>
</dbReference>
<dbReference type="InterPro" id="IPR052192">
    <property type="entry name" value="Insect_Ionotropic_Sensory_Rcpt"/>
</dbReference>
<comment type="subcellular location">
    <subcellularLocation>
        <location evidence="1">Cell membrane</location>
        <topology evidence="1">Multi-pass membrane protein</topology>
    </subcellularLocation>
</comment>
<dbReference type="PANTHER" id="PTHR42643">
    <property type="entry name" value="IONOTROPIC RECEPTOR 20A-RELATED"/>
    <property type="match status" value="1"/>
</dbReference>
<dbReference type="Proteomes" id="UP001353858">
    <property type="component" value="Unassembled WGS sequence"/>
</dbReference>
<dbReference type="GO" id="GO:0050906">
    <property type="term" value="P:detection of stimulus involved in sensory perception"/>
    <property type="evidence" value="ECO:0007669"/>
    <property type="project" value="UniProtKB-ARBA"/>
</dbReference>
<dbReference type="AlphaFoldDB" id="A0AAN7P431"/>
<evidence type="ECO:0000256" key="7">
    <source>
        <dbReference type="ARBA" id="ARBA00023170"/>
    </source>
</evidence>
<protein>
    <recommendedName>
        <fullName evidence="10">Ionotropic glutamate receptor C-terminal domain-containing protein</fullName>
    </recommendedName>
</protein>
<evidence type="ECO:0000256" key="8">
    <source>
        <dbReference type="ARBA" id="ARBA00023180"/>
    </source>
</evidence>
<feature type="transmembrane region" description="Helical" evidence="9">
    <location>
        <begin position="121"/>
        <end position="141"/>
    </location>
</feature>
<keyword evidence="4 9" id="KW-0812">Transmembrane</keyword>
<evidence type="ECO:0000256" key="6">
    <source>
        <dbReference type="ARBA" id="ARBA00023136"/>
    </source>
</evidence>
<evidence type="ECO:0000256" key="4">
    <source>
        <dbReference type="ARBA" id="ARBA00022692"/>
    </source>
</evidence>
<dbReference type="InterPro" id="IPR001320">
    <property type="entry name" value="Iontro_rcpt_C"/>
</dbReference>
<dbReference type="PANTHER" id="PTHR42643:SF24">
    <property type="entry name" value="IONOTROPIC RECEPTOR 60A"/>
    <property type="match status" value="1"/>
</dbReference>
<reference evidence="12" key="1">
    <citation type="submission" date="2023-01" db="EMBL/GenBank/DDBJ databases">
        <title>Key to firefly adult light organ development and bioluminescence: homeobox transcription factors regulate luciferase expression and transportation to peroxisome.</title>
        <authorList>
            <person name="Fu X."/>
        </authorList>
    </citation>
    <scope>NUCLEOTIDE SEQUENCE [LARGE SCALE GENOMIC DNA]</scope>
</reference>
<dbReference type="Gene3D" id="1.10.287.70">
    <property type="match status" value="2"/>
</dbReference>
<evidence type="ECO:0000259" key="10">
    <source>
        <dbReference type="Pfam" id="PF00060"/>
    </source>
</evidence>
<feature type="domain" description="Ionotropic glutamate receptor C-terminal" evidence="10">
    <location>
        <begin position="88"/>
        <end position="452"/>
    </location>
</feature>
<organism evidence="11 12">
    <name type="scientific">Aquatica leii</name>
    <dbReference type="NCBI Taxonomy" id="1421715"/>
    <lineage>
        <taxon>Eukaryota</taxon>
        <taxon>Metazoa</taxon>
        <taxon>Ecdysozoa</taxon>
        <taxon>Arthropoda</taxon>
        <taxon>Hexapoda</taxon>
        <taxon>Insecta</taxon>
        <taxon>Pterygota</taxon>
        <taxon>Neoptera</taxon>
        <taxon>Endopterygota</taxon>
        <taxon>Coleoptera</taxon>
        <taxon>Polyphaga</taxon>
        <taxon>Elateriformia</taxon>
        <taxon>Elateroidea</taxon>
        <taxon>Lampyridae</taxon>
        <taxon>Luciolinae</taxon>
        <taxon>Aquatica</taxon>
    </lineage>
</organism>
<comment type="caution">
    <text evidence="11">The sequence shown here is derived from an EMBL/GenBank/DDBJ whole genome shotgun (WGS) entry which is preliminary data.</text>
</comment>
<keyword evidence="5 9" id="KW-1133">Transmembrane helix</keyword>
<dbReference type="Pfam" id="PF00060">
    <property type="entry name" value="Lig_chan"/>
    <property type="match status" value="2"/>
</dbReference>
<evidence type="ECO:0000256" key="2">
    <source>
        <dbReference type="ARBA" id="ARBA00008685"/>
    </source>
</evidence>
<accession>A0AAN7P431</accession>
<keyword evidence="6 9" id="KW-0472">Membrane</keyword>
<feature type="transmembrane region" description="Helical" evidence="9">
    <location>
        <begin position="589"/>
        <end position="607"/>
    </location>
</feature>
<sequence>MSIHFGMLLNGLAEKVNGTFIIKYVKNITEVKDTMLQLHIGLATTVINSNFLKKSDFSQIVFSNKLVIVVKKGEAVSQVKILFIIFKLEVWIMIIISIGITSFALWFILSMQEKRFSATKFGEIWLNVYLATIWGYFAPVLKNTKAQYICICYLIYQIHIQTGFTSNLVTVLTTPQHQPGITNLEELVESKLPVLAPIIMKYVYFSDIGEPNSIYSKIKNQMRFIEINLPQKEVAELLNYRNCTMLLMDLEVEDLKFVVGGDLHVNVIRADAVTGNVHAVFVMAPGHFFIETLNSFIRSIDESAYENANLDKCVSKTINQILDESEILAFIYDEYVNVELPKIMDNQYVIARCTGLTSFKLERSATYVIHLQTQELLNSTIQFLHLSSFWIDKQSPNGKYLVIIDNQNSLDLQKIFQFFWDLKIHKVTILTRHNSNNQTSVELHRSNPFSKENVCGAYVNKIHSQDCNNNVSINFSKIYKHLNGCKILFLVSGEPQPNLVYTYVFNIFNELAITVNRKFETKYSINLTELYRIQKQPVIPVSFGFQLLLGYKLFDFSNTVFIHKLLVAVKGGETISAVKVLFMIFKQEVWIMIVVSIFFTSLALWFISSLNKKQFRISKFEDTWFNVFLATIWGYFATIPKNIKIRYICICYLVYQLHIQTGFTSNLVTVLTSPQYNPGITNLEQLVESNLSVIDASAINVIFLDLGEPGSIYFKLKHQMRYEDLTYGELTS</sequence>
<dbReference type="EMBL" id="JARPUR010000005">
    <property type="protein sequence ID" value="KAK4874988.1"/>
    <property type="molecule type" value="Genomic_DNA"/>
</dbReference>
<proteinExistence type="inferred from homology"/>
<evidence type="ECO:0000256" key="5">
    <source>
        <dbReference type="ARBA" id="ARBA00022989"/>
    </source>
</evidence>
<evidence type="ECO:0000256" key="1">
    <source>
        <dbReference type="ARBA" id="ARBA00004651"/>
    </source>
</evidence>
<gene>
    <name evidence="11" type="ORF">RN001_011410</name>
</gene>
<evidence type="ECO:0000256" key="3">
    <source>
        <dbReference type="ARBA" id="ARBA00022475"/>
    </source>
</evidence>
<name>A0AAN7P431_9COLE</name>
<dbReference type="GO" id="GO:0005886">
    <property type="term" value="C:plasma membrane"/>
    <property type="evidence" value="ECO:0007669"/>
    <property type="project" value="UniProtKB-SubCell"/>
</dbReference>
<evidence type="ECO:0000313" key="12">
    <source>
        <dbReference type="Proteomes" id="UP001353858"/>
    </source>
</evidence>
<feature type="transmembrane region" description="Helical" evidence="9">
    <location>
        <begin position="90"/>
        <end position="109"/>
    </location>
</feature>
<keyword evidence="8" id="KW-0325">Glycoprotein</keyword>
<keyword evidence="12" id="KW-1185">Reference proteome</keyword>
<feature type="domain" description="Ionotropic glutamate receptor C-terminal" evidence="10">
    <location>
        <begin position="587"/>
        <end position="689"/>
    </location>
</feature>
<evidence type="ECO:0000313" key="11">
    <source>
        <dbReference type="EMBL" id="KAK4874988.1"/>
    </source>
</evidence>
<comment type="similarity">
    <text evidence="2">Belongs to the glutamate-gated ion channel (TC 1.A.10.1) family.</text>
</comment>
<keyword evidence="7" id="KW-0675">Receptor</keyword>
<evidence type="ECO:0000256" key="9">
    <source>
        <dbReference type="SAM" id="Phobius"/>
    </source>
</evidence>
<keyword evidence="3" id="KW-1003">Cell membrane</keyword>